<feature type="domain" description="Major facilitator superfamily (MFS) profile" evidence="10">
    <location>
        <begin position="20"/>
        <end position="458"/>
    </location>
</feature>
<dbReference type="PANTHER" id="PTHR48022">
    <property type="entry name" value="PLASTIDIC GLUCOSE TRANSPORTER 4"/>
    <property type="match status" value="1"/>
</dbReference>
<dbReference type="Pfam" id="PF00083">
    <property type="entry name" value="Sugar_tr"/>
    <property type="match status" value="1"/>
</dbReference>
<evidence type="ECO:0000256" key="3">
    <source>
        <dbReference type="ARBA" id="ARBA00022448"/>
    </source>
</evidence>
<dbReference type="PANTHER" id="PTHR48022:SF11">
    <property type="entry name" value="MONOSACCHARIDE TRANSPORTER (HXT8), PUTATIVE (AFU_ORTHOLOGUE AFUA_2G08120)-RELATED"/>
    <property type="match status" value="1"/>
</dbReference>
<reference evidence="11" key="1">
    <citation type="submission" date="2021-10" db="EMBL/GenBank/DDBJ databases">
        <authorList>
            <person name="Piombo E."/>
        </authorList>
    </citation>
    <scope>NUCLEOTIDE SEQUENCE</scope>
</reference>
<feature type="transmembrane region" description="Helical" evidence="9">
    <location>
        <begin position="433"/>
        <end position="454"/>
    </location>
</feature>
<dbReference type="InterPro" id="IPR036259">
    <property type="entry name" value="MFS_trans_sf"/>
</dbReference>
<evidence type="ECO:0000259" key="10">
    <source>
        <dbReference type="PROSITE" id="PS50850"/>
    </source>
</evidence>
<evidence type="ECO:0000256" key="6">
    <source>
        <dbReference type="ARBA" id="ARBA00023136"/>
    </source>
</evidence>
<feature type="transmembrane region" description="Helical" evidence="9">
    <location>
        <begin position="337"/>
        <end position="354"/>
    </location>
</feature>
<comment type="caution">
    <text evidence="11">The sequence shown here is derived from an EMBL/GenBank/DDBJ whole genome shotgun (WGS) entry which is preliminary data.</text>
</comment>
<comment type="similarity">
    <text evidence="2 7">Belongs to the major facilitator superfamily. Sugar transporter (TC 2.A.1.1) family.</text>
</comment>
<dbReference type="Proteomes" id="UP000754883">
    <property type="component" value="Unassembled WGS sequence"/>
</dbReference>
<name>A0A9N9U4J9_9HYPO</name>
<feature type="transmembrane region" description="Helical" evidence="9">
    <location>
        <begin position="20"/>
        <end position="39"/>
    </location>
</feature>
<feature type="transmembrane region" description="Helical" evidence="9">
    <location>
        <begin position="116"/>
        <end position="138"/>
    </location>
</feature>
<feature type="transmembrane region" description="Helical" evidence="9">
    <location>
        <begin position="185"/>
        <end position="204"/>
    </location>
</feature>
<feature type="transmembrane region" description="Helical" evidence="9">
    <location>
        <begin position="405"/>
        <end position="427"/>
    </location>
</feature>
<keyword evidence="5 9" id="KW-1133">Transmembrane helix</keyword>
<dbReference type="OrthoDB" id="6612291at2759"/>
<dbReference type="PROSITE" id="PS00217">
    <property type="entry name" value="SUGAR_TRANSPORT_2"/>
    <property type="match status" value="1"/>
</dbReference>
<keyword evidence="3 7" id="KW-0813">Transport</keyword>
<dbReference type="InterPro" id="IPR003663">
    <property type="entry name" value="Sugar/inositol_transpt"/>
</dbReference>
<evidence type="ECO:0000256" key="9">
    <source>
        <dbReference type="SAM" id="Phobius"/>
    </source>
</evidence>
<evidence type="ECO:0000313" key="12">
    <source>
        <dbReference type="Proteomes" id="UP000754883"/>
    </source>
</evidence>
<feature type="transmembrane region" description="Helical" evidence="9">
    <location>
        <begin position="91"/>
        <end position="110"/>
    </location>
</feature>
<protein>
    <recommendedName>
        <fullName evidence="10">Major facilitator superfamily (MFS) profile domain-containing protein</fullName>
    </recommendedName>
</protein>
<dbReference type="PROSITE" id="PS50850">
    <property type="entry name" value="MFS"/>
    <property type="match status" value="1"/>
</dbReference>
<dbReference type="Gene3D" id="1.20.1250.20">
    <property type="entry name" value="MFS general substrate transporter like domains"/>
    <property type="match status" value="1"/>
</dbReference>
<feature type="compositionally biased region" description="Basic and acidic residues" evidence="8">
    <location>
        <begin position="506"/>
        <end position="518"/>
    </location>
</feature>
<evidence type="ECO:0000256" key="5">
    <source>
        <dbReference type="ARBA" id="ARBA00022989"/>
    </source>
</evidence>
<dbReference type="InterPro" id="IPR005828">
    <property type="entry name" value="MFS_sugar_transport-like"/>
</dbReference>
<dbReference type="GO" id="GO:0005351">
    <property type="term" value="F:carbohydrate:proton symporter activity"/>
    <property type="evidence" value="ECO:0007669"/>
    <property type="project" value="TreeGrafter"/>
</dbReference>
<feature type="transmembrane region" description="Helical" evidence="9">
    <location>
        <begin position="59"/>
        <end position="79"/>
    </location>
</feature>
<evidence type="ECO:0000313" key="11">
    <source>
        <dbReference type="EMBL" id="CAG9977982.1"/>
    </source>
</evidence>
<evidence type="ECO:0000256" key="4">
    <source>
        <dbReference type="ARBA" id="ARBA00022692"/>
    </source>
</evidence>
<evidence type="ECO:0000256" key="1">
    <source>
        <dbReference type="ARBA" id="ARBA00004141"/>
    </source>
</evidence>
<dbReference type="AlphaFoldDB" id="A0A9N9U4J9"/>
<feature type="transmembrane region" description="Helical" evidence="9">
    <location>
        <begin position="159"/>
        <end position="179"/>
    </location>
</feature>
<proteinExistence type="inferred from homology"/>
<accession>A0A9N9U4J9</accession>
<keyword evidence="6 9" id="KW-0472">Membrane</keyword>
<comment type="subcellular location">
    <subcellularLocation>
        <location evidence="1">Membrane</location>
        <topology evidence="1">Multi-pass membrane protein</topology>
    </subcellularLocation>
</comment>
<organism evidence="11 12">
    <name type="scientific">Clonostachys byssicola</name>
    <dbReference type="NCBI Taxonomy" id="160290"/>
    <lineage>
        <taxon>Eukaryota</taxon>
        <taxon>Fungi</taxon>
        <taxon>Dikarya</taxon>
        <taxon>Ascomycota</taxon>
        <taxon>Pezizomycotina</taxon>
        <taxon>Sordariomycetes</taxon>
        <taxon>Hypocreomycetidae</taxon>
        <taxon>Hypocreales</taxon>
        <taxon>Bionectriaceae</taxon>
        <taxon>Clonostachys</taxon>
    </lineage>
</organism>
<dbReference type="FunFam" id="1.20.1250.20:FF:000134">
    <property type="entry name" value="MFS sugar transporter protein"/>
    <property type="match status" value="1"/>
</dbReference>
<dbReference type="PRINTS" id="PR00171">
    <property type="entry name" value="SUGRTRNSPORT"/>
</dbReference>
<evidence type="ECO:0000256" key="7">
    <source>
        <dbReference type="RuleBase" id="RU003346"/>
    </source>
</evidence>
<dbReference type="InterPro" id="IPR005829">
    <property type="entry name" value="Sugar_transporter_CS"/>
</dbReference>
<dbReference type="GO" id="GO:0016020">
    <property type="term" value="C:membrane"/>
    <property type="evidence" value="ECO:0007669"/>
    <property type="project" value="UniProtKB-SubCell"/>
</dbReference>
<evidence type="ECO:0000256" key="8">
    <source>
        <dbReference type="SAM" id="MobiDB-lite"/>
    </source>
</evidence>
<dbReference type="InterPro" id="IPR020846">
    <property type="entry name" value="MFS_dom"/>
</dbReference>
<keyword evidence="4 9" id="KW-0812">Transmembrane</keyword>
<keyword evidence="12" id="KW-1185">Reference proteome</keyword>
<feature type="transmembrane region" description="Helical" evidence="9">
    <location>
        <begin position="304"/>
        <end position="325"/>
    </location>
</feature>
<dbReference type="SUPFAM" id="SSF103473">
    <property type="entry name" value="MFS general substrate transporter"/>
    <property type="match status" value="1"/>
</dbReference>
<feature type="region of interest" description="Disordered" evidence="8">
    <location>
        <begin position="492"/>
        <end position="518"/>
    </location>
</feature>
<feature type="transmembrane region" description="Helical" evidence="9">
    <location>
        <begin position="374"/>
        <end position="393"/>
    </location>
</feature>
<dbReference type="NCBIfam" id="TIGR00879">
    <property type="entry name" value="SP"/>
    <property type="match status" value="1"/>
</dbReference>
<sequence length="518" mass="57516">MTADKQKRGHLGNSFRSLNISMSISLAGLLYGLDTGIIASSIAQNTFTEFFFGGAKNSAVINGGIICGYYAGSCVGSGISGWCMDRLSRRWSILLGSFVSIVGAIIQALAQNVAMMIIGRAFSGFSTGMVYSVAPVYLSELAPPENRGFLVGLKGWMNTIGYLLAGWIGYAGTFAVGNLQWRIPLAMQAPPAVLLAVLCFMLPYSPRWLIMRERYEDARKVMYYIHEHRGPEFIEHEYSEMYSQIRLESTSKHKAPIMTLFTRQYIRRTLLGCLIVNMAKLSGSNVIQNYQSIMYKNLGYEGRTVLLITALYGFMAVIGQTISIFTVSDHWPRRRTVLCGLSLVLFSLVVLTPLSKEFADGTNPNGSRAGVAFIFLYAFFWAFFFNSAIWVIVSEIFPLELRATGVGFSMFTQSVTAIWLSFAASIAFDKIQWRFYFVFIATNLSAFVAFYIWLPETNQLTLEEIAAKFGDVVSEPVGKALDEVEGSENHQISTIDGVGGDTKSGSTEHVERKEEHKI</sequence>
<dbReference type="InterPro" id="IPR050360">
    <property type="entry name" value="MFS_Sugar_Transporters"/>
</dbReference>
<gene>
    <name evidence="11" type="ORF">CBYS24578_00009018</name>
</gene>
<dbReference type="EMBL" id="CABFNO020001298">
    <property type="protein sequence ID" value="CAG9977982.1"/>
    <property type="molecule type" value="Genomic_DNA"/>
</dbReference>
<evidence type="ECO:0000256" key="2">
    <source>
        <dbReference type="ARBA" id="ARBA00010992"/>
    </source>
</evidence>